<reference evidence="2 3" key="1">
    <citation type="submission" date="2019-02" db="EMBL/GenBank/DDBJ databases">
        <title>Deep-cultivation of Planctomycetes and their phenomic and genomic characterization uncovers novel biology.</title>
        <authorList>
            <person name="Wiegand S."/>
            <person name="Jogler M."/>
            <person name="Boedeker C."/>
            <person name="Pinto D."/>
            <person name="Vollmers J."/>
            <person name="Rivas-Marin E."/>
            <person name="Kohn T."/>
            <person name="Peeters S.H."/>
            <person name="Heuer A."/>
            <person name="Rast P."/>
            <person name="Oberbeckmann S."/>
            <person name="Bunk B."/>
            <person name="Jeske O."/>
            <person name="Meyerdierks A."/>
            <person name="Storesund J.E."/>
            <person name="Kallscheuer N."/>
            <person name="Luecker S."/>
            <person name="Lage O.M."/>
            <person name="Pohl T."/>
            <person name="Merkel B.J."/>
            <person name="Hornburger P."/>
            <person name="Mueller R.-W."/>
            <person name="Bruemmer F."/>
            <person name="Labrenz M."/>
            <person name="Spormann A.M."/>
            <person name="Op Den Camp H."/>
            <person name="Overmann J."/>
            <person name="Amann R."/>
            <person name="Jetten M.S.M."/>
            <person name="Mascher T."/>
            <person name="Medema M.H."/>
            <person name="Devos D.P."/>
            <person name="Kaster A.-K."/>
            <person name="Ovreas L."/>
            <person name="Rohde M."/>
            <person name="Galperin M.Y."/>
            <person name="Jogler C."/>
        </authorList>
    </citation>
    <scope>NUCLEOTIDE SEQUENCE [LARGE SCALE GENOMIC DNA]</scope>
    <source>
        <strain evidence="2 3">Pan54</strain>
    </source>
</reference>
<dbReference type="RefSeq" id="WP_146502091.1">
    <property type="nucleotide sequence ID" value="NZ_SJPG01000001.1"/>
</dbReference>
<gene>
    <name evidence="2" type="ORF">Pan54_06250</name>
</gene>
<feature type="transmembrane region" description="Helical" evidence="1">
    <location>
        <begin position="242"/>
        <end position="262"/>
    </location>
</feature>
<keyword evidence="1" id="KW-1133">Transmembrane helix</keyword>
<organism evidence="2 3">
    <name type="scientific">Rubinisphaera italica</name>
    <dbReference type="NCBI Taxonomy" id="2527969"/>
    <lineage>
        <taxon>Bacteria</taxon>
        <taxon>Pseudomonadati</taxon>
        <taxon>Planctomycetota</taxon>
        <taxon>Planctomycetia</taxon>
        <taxon>Planctomycetales</taxon>
        <taxon>Planctomycetaceae</taxon>
        <taxon>Rubinisphaera</taxon>
    </lineage>
</organism>
<proteinExistence type="predicted"/>
<feature type="transmembrane region" description="Helical" evidence="1">
    <location>
        <begin position="96"/>
        <end position="115"/>
    </location>
</feature>
<protein>
    <submittedName>
        <fullName evidence="2">ABC-2 family transporter protein</fullName>
    </submittedName>
</protein>
<sequence length="336" mass="37011">MNIIPLQISLLAQEVSEIETLQSGQASYGWITGISIAALILLFAINRFTKIGVIARATSKESVRQPMFFSLLAVAILVMLLNTWIPFFSLGDDTKMFLDCGLATILICSMLLAIWTSSMSIADEIEGKTAMTLLSKPINRRQFIIGKYLGLLQGVVIFLIPVVIVFVCLTYYKVGYDMKESGKQAVEYFNWIDTSNGMQYLWFQADRIAPVLQVLPGILLIFLEVAVLAAISVVVSTRLPMVVNFSVMFSIFVFGHLTPVLVASSEGRQELEFVSFVARLFATVLPQLDAFNMSASIATGSMVPPDYLGFAALYGVAYCVAAILLAFILFEDRDLA</sequence>
<evidence type="ECO:0000256" key="1">
    <source>
        <dbReference type="SAM" id="Phobius"/>
    </source>
</evidence>
<feature type="transmembrane region" description="Helical" evidence="1">
    <location>
        <begin position="148"/>
        <end position="172"/>
    </location>
</feature>
<dbReference type="AlphaFoldDB" id="A0A5C5XAS7"/>
<keyword evidence="1" id="KW-0472">Membrane</keyword>
<keyword evidence="1" id="KW-0812">Transmembrane</keyword>
<dbReference type="GO" id="GO:0140359">
    <property type="term" value="F:ABC-type transporter activity"/>
    <property type="evidence" value="ECO:0007669"/>
    <property type="project" value="InterPro"/>
</dbReference>
<dbReference type="PANTHER" id="PTHR43471:SF10">
    <property type="entry name" value="SLL1107 PROTEIN"/>
    <property type="match status" value="1"/>
</dbReference>
<feature type="transmembrane region" description="Helical" evidence="1">
    <location>
        <begin position="211"/>
        <end position="235"/>
    </location>
</feature>
<dbReference type="PANTHER" id="PTHR43471">
    <property type="entry name" value="ABC TRANSPORTER PERMEASE"/>
    <property type="match status" value="1"/>
</dbReference>
<evidence type="ECO:0000313" key="2">
    <source>
        <dbReference type="EMBL" id="TWT59914.1"/>
    </source>
</evidence>
<feature type="transmembrane region" description="Helical" evidence="1">
    <location>
        <begin position="307"/>
        <end position="330"/>
    </location>
</feature>
<accession>A0A5C5XAS7</accession>
<dbReference type="OrthoDB" id="264591at2"/>
<feature type="transmembrane region" description="Helical" evidence="1">
    <location>
        <begin position="67"/>
        <end position="90"/>
    </location>
</feature>
<keyword evidence="3" id="KW-1185">Reference proteome</keyword>
<dbReference type="Pfam" id="PF12679">
    <property type="entry name" value="ABC2_membrane_2"/>
    <property type="match status" value="1"/>
</dbReference>
<comment type="caution">
    <text evidence="2">The sequence shown here is derived from an EMBL/GenBank/DDBJ whole genome shotgun (WGS) entry which is preliminary data.</text>
</comment>
<evidence type="ECO:0000313" key="3">
    <source>
        <dbReference type="Proteomes" id="UP000316095"/>
    </source>
</evidence>
<dbReference type="GO" id="GO:0005886">
    <property type="term" value="C:plasma membrane"/>
    <property type="evidence" value="ECO:0007669"/>
    <property type="project" value="UniProtKB-SubCell"/>
</dbReference>
<name>A0A5C5XAS7_9PLAN</name>
<dbReference type="Proteomes" id="UP000316095">
    <property type="component" value="Unassembled WGS sequence"/>
</dbReference>
<feature type="transmembrane region" description="Helical" evidence="1">
    <location>
        <begin position="28"/>
        <end position="46"/>
    </location>
</feature>
<dbReference type="EMBL" id="SJPG01000001">
    <property type="protein sequence ID" value="TWT59914.1"/>
    <property type="molecule type" value="Genomic_DNA"/>
</dbReference>